<dbReference type="Proteomes" id="UP000190367">
    <property type="component" value="Unassembled WGS sequence"/>
</dbReference>
<evidence type="ECO:0000313" key="2">
    <source>
        <dbReference type="EMBL" id="SKA36495.1"/>
    </source>
</evidence>
<evidence type="ECO:0000313" key="3">
    <source>
        <dbReference type="Proteomes" id="UP000190367"/>
    </source>
</evidence>
<dbReference type="InterPro" id="IPR021782">
    <property type="entry name" value="DUF3347"/>
</dbReference>
<evidence type="ECO:0000259" key="1">
    <source>
        <dbReference type="Pfam" id="PF11827"/>
    </source>
</evidence>
<sequence>MKKFIFAASMLTALFQFRGEAQDKGQSPLLTNYYSIKDALVSGNADNAARAAASFVQAAKTSDAAVKDKLIADASGITGSKDLARQREAFKTLSDDLYQLAKSSKLSDQPIYQEYCPMKKASWLSNSSAIKNPYYGSQMLTCGKVNDTIK</sequence>
<dbReference type="RefSeq" id="WP_078671487.1">
    <property type="nucleotide sequence ID" value="NZ_FUWZ01000004.1"/>
</dbReference>
<reference evidence="3" key="1">
    <citation type="submission" date="2017-02" db="EMBL/GenBank/DDBJ databases">
        <authorList>
            <person name="Varghese N."/>
            <person name="Submissions S."/>
        </authorList>
    </citation>
    <scope>NUCLEOTIDE SEQUENCE [LARGE SCALE GENOMIC DNA]</scope>
    <source>
        <strain evidence="3">DSM 22224</strain>
    </source>
</reference>
<proteinExistence type="predicted"/>
<dbReference type="AlphaFoldDB" id="A0A1T4T7K8"/>
<organism evidence="2 3">
    <name type="scientific">Chitinophaga eiseniae</name>
    <dbReference type="NCBI Taxonomy" id="634771"/>
    <lineage>
        <taxon>Bacteria</taxon>
        <taxon>Pseudomonadati</taxon>
        <taxon>Bacteroidota</taxon>
        <taxon>Chitinophagia</taxon>
        <taxon>Chitinophagales</taxon>
        <taxon>Chitinophagaceae</taxon>
        <taxon>Chitinophaga</taxon>
    </lineage>
</organism>
<keyword evidence="3" id="KW-1185">Reference proteome</keyword>
<accession>A0A1T4T7K8</accession>
<dbReference type="STRING" id="634771.SAMN04488128_104122"/>
<protein>
    <recommendedName>
        <fullName evidence="1">DUF3347 domain-containing protein</fullName>
    </recommendedName>
</protein>
<feature type="domain" description="DUF3347" evidence="1">
    <location>
        <begin position="30"/>
        <end position="108"/>
    </location>
</feature>
<dbReference type="OrthoDB" id="5513217at2"/>
<dbReference type="EMBL" id="FUWZ01000004">
    <property type="protein sequence ID" value="SKA36495.1"/>
    <property type="molecule type" value="Genomic_DNA"/>
</dbReference>
<gene>
    <name evidence="2" type="ORF">SAMN04488128_104122</name>
</gene>
<dbReference type="Pfam" id="PF11827">
    <property type="entry name" value="DUF3347"/>
    <property type="match status" value="1"/>
</dbReference>
<name>A0A1T4T7K8_9BACT</name>